<dbReference type="EMBL" id="JAGTTL010000026">
    <property type="protein sequence ID" value="KAK6301766.1"/>
    <property type="molecule type" value="Genomic_DNA"/>
</dbReference>
<feature type="region of interest" description="Disordered" evidence="9">
    <location>
        <begin position="882"/>
        <end position="927"/>
    </location>
</feature>
<feature type="compositionally biased region" description="Pro residues" evidence="9">
    <location>
        <begin position="341"/>
        <end position="359"/>
    </location>
</feature>
<dbReference type="PROSITE" id="PS51073">
    <property type="entry name" value="RPEL"/>
    <property type="match status" value="3"/>
</dbReference>
<keyword evidence="4 8" id="KW-0175">Coiled coil</keyword>
<evidence type="ECO:0000256" key="6">
    <source>
        <dbReference type="ARBA" id="ARBA00023242"/>
    </source>
</evidence>
<comment type="subcellular location">
    <subcellularLocation>
        <location evidence="1">Nucleus</location>
    </subcellularLocation>
</comment>
<evidence type="ECO:0000256" key="5">
    <source>
        <dbReference type="ARBA" id="ARBA00023163"/>
    </source>
</evidence>
<proteinExistence type="predicted"/>
<dbReference type="Pfam" id="PF02037">
    <property type="entry name" value="SAP"/>
    <property type="match status" value="1"/>
</dbReference>
<feature type="region of interest" description="Disordered" evidence="9">
    <location>
        <begin position="507"/>
        <end position="530"/>
    </location>
</feature>
<dbReference type="AlphaFoldDB" id="A0AAN8LAU3"/>
<keyword evidence="12" id="KW-1185">Reference proteome</keyword>
<reference evidence="11 12" key="1">
    <citation type="submission" date="2021-04" db="EMBL/GenBank/DDBJ databases">
        <authorList>
            <person name="De Guttry C."/>
            <person name="Zahm M."/>
            <person name="Klopp C."/>
            <person name="Cabau C."/>
            <person name="Louis A."/>
            <person name="Berthelot C."/>
            <person name="Parey E."/>
            <person name="Roest Crollius H."/>
            <person name="Montfort J."/>
            <person name="Robinson-Rechavi M."/>
            <person name="Bucao C."/>
            <person name="Bouchez O."/>
            <person name="Gislard M."/>
            <person name="Lluch J."/>
            <person name="Milhes M."/>
            <person name="Lampietro C."/>
            <person name="Lopez Roques C."/>
            <person name="Donnadieu C."/>
            <person name="Braasch I."/>
            <person name="Desvignes T."/>
            <person name="Postlethwait J."/>
            <person name="Bobe J."/>
            <person name="Wedekind C."/>
            <person name="Guiguen Y."/>
        </authorList>
    </citation>
    <scope>NUCLEOTIDE SEQUENCE [LARGE SCALE GENOMIC DNA]</scope>
    <source>
        <strain evidence="11">Cs_M1</strain>
        <tissue evidence="11">Blood</tissue>
    </source>
</reference>
<feature type="compositionally biased region" description="Basic and acidic residues" evidence="9">
    <location>
        <begin position="265"/>
        <end position="282"/>
    </location>
</feature>
<evidence type="ECO:0000256" key="9">
    <source>
        <dbReference type="SAM" id="MobiDB-lite"/>
    </source>
</evidence>
<evidence type="ECO:0000256" key="2">
    <source>
        <dbReference type="ARBA" id="ARBA00022737"/>
    </source>
</evidence>
<feature type="repeat" description="RPEL" evidence="7">
    <location>
        <begin position="44"/>
        <end position="69"/>
    </location>
</feature>
<evidence type="ECO:0000259" key="10">
    <source>
        <dbReference type="PROSITE" id="PS50800"/>
    </source>
</evidence>
<dbReference type="PANTHER" id="PTHR22793:SF6">
    <property type="entry name" value="MYOCARDIN-RELATED TRANSCRIPTION FACTOR A"/>
    <property type="match status" value="1"/>
</dbReference>
<name>A0AAN8LAU3_9TELE</name>
<evidence type="ECO:0000313" key="11">
    <source>
        <dbReference type="EMBL" id="KAK6301766.1"/>
    </source>
</evidence>
<feature type="region of interest" description="Disordered" evidence="9">
    <location>
        <begin position="950"/>
        <end position="1002"/>
    </location>
</feature>
<protein>
    <recommendedName>
        <fullName evidence="10">SAP domain-containing protein</fullName>
    </recommendedName>
</protein>
<evidence type="ECO:0000313" key="12">
    <source>
        <dbReference type="Proteomes" id="UP001356427"/>
    </source>
</evidence>
<dbReference type="GO" id="GO:0045944">
    <property type="term" value="P:positive regulation of transcription by RNA polymerase II"/>
    <property type="evidence" value="ECO:0007669"/>
    <property type="project" value="TreeGrafter"/>
</dbReference>
<feature type="region of interest" description="Disordered" evidence="9">
    <location>
        <begin position="835"/>
        <end position="869"/>
    </location>
</feature>
<feature type="compositionally biased region" description="Polar residues" evidence="9">
    <location>
        <begin position="909"/>
        <end position="919"/>
    </location>
</feature>
<evidence type="ECO:0000256" key="8">
    <source>
        <dbReference type="SAM" id="Coils"/>
    </source>
</evidence>
<feature type="domain" description="SAP" evidence="10">
    <location>
        <begin position="397"/>
        <end position="431"/>
    </location>
</feature>
<comment type="caution">
    <text evidence="11">The sequence shown here is derived from an EMBL/GenBank/DDBJ whole genome shotgun (WGS) entry which is preliminary data.</text>
</comment>
<dbReference type="InterPro" id="IPR043451">
    <property type="entry name" value="Myocardin-like"/>
</dbReference>
<feature type="compositionally biased region" description="Low complexity" evidence="9">
    <location>
        <begin position="953"/>
        <end position="963"/>
    </location>
</feature>
<feature type="repeat" description="RPEL" evidence="7">
    <location>
        <begin position="132"/>
        <end position="157"/>
    </location>
</feature>
<dbReference type="GO" id="GO:0003713">
    <property type="term" value="F:transcription coactivator activity"/>
    <property type="evidence" value="ECO:0007669"/>
    <property type="project" value="TreeGrafter"/>
</dbReference>
<keyword evidence="3" id="KW-0805">Transcription regulation</keyword>
<dbReference type="InterPro" id="IPR004018">
    <property type="entry name" value="RPEL_repeat"/>
</dbReference>
<dbReference type="SMART" id="SM00707">
    <property type="entry name" value="RPEL"/>
    <property type="match status" value="3"/>
</dbReference>
<evidence type="ECO:0000256" key="3">
    <source>
        <dbReference type="ARBA" id="ARBA00023015"/>
    </source>
</evidence>
<accession>A0AAN8LAU3</accession>
<feature type="coiled-coil region" evidence="8">
    <location>
        <begin position="603"/>
        <end position="641"/>
    </location>
</feature>
<dbReference type="SMART" id="SM00513">
    <property type="entry name" value="SAP"/>
    <property type="match status" value="1"/>
</dbReference>
<feature type="region of interest" description="Disordered" evidence="9">
    <location>
        <begin position="338"/>
        <end position="392"/>
    </location>
</feature>
<evidence type="ECO:0000256" key="7">
    <source>
        <dbReference type="PROSITE-ProRule" id="PRU00401"/>
    </source>
</evidence>
<dbReference type="PROSITE" id="PS50800">
    <property type="entry name" value="SAP"/>
    <property type="match status" value="1"/>
</dbReference>
<keyword evidence="5" id="KW-0804">Transcription</keyword>
<dbReference type="Proteomes" id="UP001356427">
    <property type="component" value="Unassembled WGS sequence"/>
</dbReference>
<dbReference type="Gene3D" id="6.10.150.10">
    <property type="match status" value="1"/>
</dbReference>
<dbReference type="GO" id="GO:0051145">
    <property type="term" value="P:smooth muscle cell differentiation"/>
    <property type="evidence" value="ECO:0007669"/>
    <property type="project" value="TreeGrafter"/>
</dbReference>
<dbReference type="SUPFAM" id="SSF68906">
    <property type="entry name" value="SAP domain"/>
    <property type="match status" value="1"/>
</dbReference>
<feature type="compositionally biased region" description="Polar residues" evidence="9">
    <location>
        <begin position="360"/>
        <end position="384"/>
    </location>
</feature>
<keyword evidence="2" id="KW-0677">Repeat</keyword>
<dbReference type="GO" id="GO:0005634">
    <property type="term" value="C:nucleus"/>
    <property type="evidence" value="ECO:0007669"/>
    <property type="project" value="UniProtKB-SubCell"/>
</dbReference>
<dbReference type="InterPro" id="IPR003034">
    <property type="entry name" value="SAP_dom"/>
</dbReference>
<sequence length="1117" mass="121845">MIMLDTNHFLSFELAPLDSPPMGEELDKQDLMDYERHAYHSLKEVLQLKLQQRRTREELVSQGIMPPLKSPAAFHEQRRSLERARTEDYLKRKIRSRPERSELVRMHILEETSAEPSLQAKQLQLKRARLADDLNDKISHRPGPIELLHKNILPVDLDCPLQHSLLDSPKGAGESSLDEDSSDAFSPDTLANHDSPLGPVSQLSPSDMLTQNGDMSPSQFFTQVPPPPPPLLLNGHDSLQAQKLTNGTATPVASRPASGQIKSKPSLERLPQRPKKAKDMKPKVKKLKYHQYIPPDQKADREPPPQLDSTYAKILHQQQLFLQLQILNQQQQHYNYHTILPAPPKPPAEQPPSTNPGPSPSRSVPLTTPAPSNQHGPNRQSQTPVGGAKPLTLPANLDDFKVAELKQELKLRGLTVSGTKMDLIERLRNYQEQNVGGGAGVIATVTSKPSLPTPQHASTQPAGFTIPAPPQTGTNTLTHQSGEAGGKIPTFSLAQSAAPAHVMRFGSTNSSPPVSPTPSERSLAVMSPDETSCNGDLFGEMVSSPLTQLSLHHSPASIKEENQDHLLTCSLSQSRLSPTAPQPATPPQEPLAVAAMEASPLDKNQLLQEKDKQIEELTRMLRQKQRLVETLRSQLEQGKQTGLREMERGEIEGVQGVVVNGYAQEAQTKTTPIKTSTILHPSLTNGEMVRVKKEVETQEEMEGVDETQPKGQPQPTQCSQQTLLKLQQIHRIQLQAQQRKQQRQAQRQQQNKQLSQTVTTQQVTPVFIGQQNGTQVSAQTFSLDLLKSGTTPTLVTDGNGNHYLIALTNHNAEGQNGVTSLGKTSVSQRITLQRLQSTPSKLPSQSPAEIFSPDTQSKQQLQPGPVNQPIKKEQKAGLHLETNGMTNGVPEPSQSVSAPPNLHPFFDEASNSSESQSTAPPFLKENGLSSQQMDDLFDILLKSGEISGLRANPDPSLSHLHSNPPTPPLSPLHLSPPTPPPEHSLPSQQPSPSPCIGSGRLEDFLESTTGTPLLGVEPDGGLTLIDDLHSQMLSTSSILDHPPSPMDMDTSDLGFSPHPAGLDFEDPALDSMDWLDISMGGGGGMSLAPLGPHTPPSVFSADFLDSSDLTLHWDSCL</sequence>
<organism evidence="11 12">
    <name type="scientific">Coregonus suidteri</name>
    <dbReference type="NCBI Taxonomy" id="861788"/>
    <lineage>
        <taxon>Eukaryota</taxon>
        <taxon>Metazoa</taxon>
        <taxon>Chordata</taxon>
        <taxon>Craniata</taxon>
        <taxon>Vertebrata</taxon>
        <taxon>Euteleostomi</taxon>
        <taxon>Actinopterygii</taxon>
        <taxon>Neopterygii</taxon>
        <taxon>Teleostei</taxon>
        <taxon>Protacanthopterygii</taxon>
        <taxon>Salmoniformes</taxon>
        <taxon>Salmonidae</taxon>
        <taxon>Coregoninae</taxon>
        <taxon>Coregonus</taxon>
    </lineage>
</organism>
<feature type="compositionally biased region" description="Polar residues" evidence="9">
    <location>
        <begin position="201"/>
        <end position="222"/>
    </location>
</feature>
<feature type="compositionally biased region" description="Polar residues" evidence="9">
    <location>
        <begin position="709"/>
        <end position="720"/>
    </location>
</feature>
<keyword evidence="6" id="KW-0539">Nucleus</keyword>
<feature type="compositionally biased region" description="Pro residues" evidence="9">
    <location>
        <begin position="964"/>
        <end position="993"/>
    </location>
</feature>
<dbReference type="InterPro" id="IPR036361">
    <property type="entry name" value="SAP_dom_sf"/>
</dbReference>
<evidence type="ECO:0000256" key="1">
    <source>
        <dbReference type="ARBA" id="ARBA00004123"/>
    </source>
</evidence>
<gene>
    <name evidence="11" type="ORF">J4Q44_G00278190</name>
</gene>
<feature type="region of interest" description="Disordered" evidence="9">
    <location>
        <begin position="695"/>
        <end position="720"/>
    </location>
</feature>
<feature type="region of interest" description="Disordered" evidence="9">
    <location>
        <begin position="166"/>
        <end position="307"/>
    </location>
</feature>
<dbReference type="Pfam" id="PF02755">
    <property type="entry name" value="RPEL"/>
    <property type="match status" value="3"/>
</dbReference>
<feature type="repeat" description="RPEL" evidence="7">
    <location>
        <begin position="88"/>
        <end position="113"/>
    </location>
</feature>
<feature type="compositionally biased region" description="Polar residues" evidence="9">
    <location>
        <begin position="237"/>
        <end position="251"/>
    </location>
</feature>
<dbReference type="Gene3D" id="6.10.140.2040">
    <property type="match status" value="1"/>
</dbReference>
<feature type="compositionally biased region" description="Polar residues" evidence="9">
    <location>
        <begin position="835"/>
        <end position="862"/>
    </location>
</feature>
<dbReference type="PANTHER" id="PTHR22793">
    <property type="entry name" value="MYOCARDIN-RELATED TRANSCRIPTION FACTOR-RELATED"/>
    <property type="match status" value="1"/>
</dbReference>
<dbReference type="Gene3D" id="1.10.720.30">
    <property type="entry name" value="SAP domain"/>
    <property type="match status" value="1"/>
</dbReference>
<evidence type="ECO:0000256" key="4">
    <source>
        <dbReference type="ARBA" id="ARBA00023054"/>
    </source>
</evidence>
<dbReference type="FunFam" id="1.10.720.30:FF:000002">
    <property type="entry name" value="Myocardin related transcription factor A"/>
    <property type="match status" value="1"/>
</dbReference>